<dbReference type="RefSeq" id="WP_382184493.1">
    <property type="nucleotide sequence ID" value="NZ_JBHSZI010000001.1"/>
</dbReference>
<keyword evidence="3" id="KW-1185">Reference proteome</keyword>
<feature type="domain" description="Glycosyltransferase 2-like" evidence="1">
    <location>
        <begin position="5"/>
        <end position="141"/>
    </location>
</feature>
<dbReference type="InterPro" id="IPR001173">
    <property type="entry name" value="Glyco_trans_2-like"/>
</dbReference>
<dbReference type="InterPro" id="IPR029044">
    <property type="entry name" value="Nucleotide-diphossugar_trans"/>
</dbReference>
<comment type="caution">
    <text evidence="2">The sequence shown here is derived from an EMBL/GenBank/DDBJ whole genome shotgun (WGS) entry which is preliminary data.</text>
</comment>
<name>A0ABD5W2G1_9EURY</name>
<dbReference type="SUPFAM" id="SSF53448">
    <property type="entry name" value="Nucleotide-diphospho-sugar transferases"/>
    <property type="match status" value="1"/>
</dbReference>
<proteinExistence type="predicted"/>
<dbReference type="InterPro" id="IPR050834">
    <property type="entry name" value="Glycosyltransf_2"/>
</dbReference>
<gene>
    <name evidence="2" type="ORF">ACFQQG_05480</name>
</gene>
<dbReference type="PANTHER" id="PTHR43685:SF13">
    <property type="entry name" value="O ANTIGEN BIOSYNTHESIS RHAMNOSYLTRANSFERASE RFBN"/>
    <property type="match status" value="1"/>
</dbReference>
<evidence type="ECO:0000259" key="1">
    <source>
        <dbReference type="Pfam" id="PF00535"/>
    </source>
</evidence>
<accession>A0ABD5W2G1</accession>
<dbReference type="PANTHER" id="PTHR43685">
    <property type="entry name" value="GLYCOSYLTRANSFERASE"/>
    <property type="match status" value="1"/>
</dbReference>
<evidence type="ECO:0000313" key="3">
    <source>
        <dbReference type="Proteomes" id="UP001596445"/>
    </source>
</evidence>
<reference evidence="2 3" key="1">
    <citation type="journal article" date="2019" name="Int. J. Syst. Evol. Microbiol.">
        <title>The Global Catalogue of Microorganisms (GCM) 10K type strain sequencing project: providing services to taxonomists for standard genome sequencing and annotation.</title>
        <authorList>
            <consortium name="The Broad Institute Genomics Platform"/>
            <consortium name="The Broad Institute Genome Sequencing Center for Infectious Disease"/>
            <person name="Wu L."/>
            <person name="Ma J."/>
        </authorList>
    </citation>
    <scope>NUCLEOTIDE SEQUENCE [LARGE SCALE GENOMIC DNA]</scope>
    <source>
        <strain evidence="2 3">JCM 30072</strain>
    </source>
</reference>
<organism evidence="2 3">
    <name type="scientific">Halovenus salina</name>
    <dbReference type="NCBI Taxonomy" id="1510225"/>
    <lineage>
        <taxon>Archaea</taxon>
        <taxon>Methanobacteriati</taxon>
        <taxon>Methanobacteriota</taxon>
        <taxon>Stenosarchaea group</taxon>
        <taxon>Halobacteria</taxon>
        <taxon>Halobacteriales</taxon>
        <taxon>Haloarculaceae</taxon>
        <taxon>Halovenus</taxon>
    </lineage>
</organism>
<dbReference type="Pfam" id="PF00535">
    <property type="entry name" value="Glycos_transf_2"/>
    <property type="match status" value="1"/>
</dbReference>
<dbReference type="AlphaFoldDB" id="A0ABD5W2G1"/>
<dbReference type="EMBL" id="JBHSZI010000001">
    <property type="protein sequence ID" value="MFC7057720.1"/>
    <property type="molecule type" value="Genomic_DNA"/>
</dbReference>
<dbReference type="Proteomes" id="UP001596445">
    <property type="component" value="Unassembled WGS sequence"/>
</dbReference>
<dbReference type="Gene3D" id="3.90.550.10">
    <property type="entry name" value="Spore Coat Polysaccharide Biosynthesis Protein SpsA, Chain A"/>
    <property type="match status" value="1"/>
</dbReference>
<evidence type="ECO:0000313" key="2">
    <source>
        <dbReference type="EMBL" id="MFC7057720.1"/>
    </source>
</evidence>
<protein>
    <submittedName>
        <fullName evidence="2">Glycosyltransferase family 2 protein</fullName>
    </submittedName>
</protein>
<sequence>MPETSIIIRSFNEAEYIGDVLEAVEQQEYRDFEIILVDSGSTDGTLEISEEYVDETEFIAPQNFTFGYSCNVGCEAASGEFVSFLSAHAIPTDDQWLGTMIENLYEGDVVMTYSNQVGAEETKFSERRLFNELFPEERKRQTGPDYWANNAGSAIKKELWEEHQFDEYLTGHEDIEWAKHFIDWGYTVVYEPDACVYHIHDETWEQVFNRFEREAIADVEIGIKSPSDRWREYLSTPTDILGDTIAALREGSINIKTFSNIVKFRYNQHMGTASGLQSERDLSRPVRILL</sequence>
<dbReference type="CDD" id="cd00761">
    <property type="entry name" value="Glyco_tranf_GTA_type"/>
    <property type="match status" value="1"/>
</dbReference>